<dbReference type="PROSITE" id="PS50086">
    <property type="entry name" value="TBC_RABGAP"/>
    <property type="match status" value="1"/>
</dbReference>
<evidence type="ECO:0000259" key="2">
    <source>
        <dbReference type="PROSITE" id="PS50086"/>
    </source>
</evidence>
<feature type="domain" description="Rab-GAP TBC" evidence="2">
    <location>
        <begin position="649"/>
        <end position="842"/>
    </location>
</feature>
<dbReference type="Gene3D" id="1.10.8.10">
    <property type="entry name" value="DNA helicase RuvA subunit, C-terminal domain"/>
    <property type="match status" value="1"/>
</dbReference>
<proteinExistence type="predicted"/>
<dbReference type="PANTHER" id="PTHR47219:SF20">
    <property type="entry name" value="TBC1 DOMAIN FAMILY MEMBER 2B"/>
    <property type="match status" value="1"/>
</dbReference>
<dbReference type="PROSITE" id="PS50918">
    <property type="entry name" value="WWE"/>
    <property type="match status" value="1"/>
</dbReference>
<dbReference type="InterPro" id="IPR035969">
    <property type="entry name" value="Rab-GAP_TBC_sf"/>
</dbReference>
<feature type="domain" description="WWE" evidence="3">
    <location>
        <begin position="110"/>
        <end position="187"/>
    </location>
</feature>
<dbReference type="SUPFAM" id="SSF47923">
    <property type="entry name" value="Ypt/Rab-GAP domain of gyp1p"/>
    <property type="match status" value="2"/>
</dbReference>
<dbReference type="Proteomes" id="UP000037460">
    <property type="component" value="Unassembled WGS sequence"/>
</dbReference>
<dbReference type="InterPro" id="IPR050302">
    <property type="entry name" value="Rab_GAP_TBC_domain"/>
</dbReference>
<dbReference type="EMBL" id="JWZX01003241">
    <property type="protein sequence ID" value="KOO22894.1"/>
    <property type="molecule type" value="Genomic_DNA"/>
</dbReference>
<reference evidence="5" key="1">
    <citation type="journal article" date="2015" name="PLoS Genet.">
        <title>Genome Sequence and Transcriptome Analyses of Chrysochromulina tobin: Metabolic Tools for Enhanced Algal Fitness in the Prominent Order Prymnesiales (Haptophyceae).</title>
        <authorList>
            <person name="Hovde B.T."/>
            <person name="Deodato C.R."/>
            <person name="Hunsperger H.M."/>
            <person name="Ryken S.A."/>
            <person name="Yost W."/>
            <person name="Jha R.K."/>
            <person name="Patterson J."/>
            <person name="Monnat R.J. Jr."/>
            <person name="Barlow S.B."/>
            <person name="Starkenburg S.R."/>
            <person name="Cattolico R.A."/>
        </authorList>
    </citation>
    <scope>NUCLEOTIDE SEQUENCE</scope>
    <source>
        <strain evidence="5">CCMP291</strain>
    </source>
</reference>
<dbReference type="OrthoDB" id="294251at2759"/>
<dbReference type="GO" id="GO:0005096">
    <property type="term" value="F:GTPase activator activity"/>
    <property type="evidence" value="ECO:0007669"/>
    <property type="project" value="TreeGrafter"/>
</dbReference>
<dbReference type="AlphaFoldDB" id="A0A0M0J8H2"/>
<evidence type="ECO:0000259" key="3">
    <source>
        <dbReference type="PROSITE" id="PS50918"/>
    </source>
</evidence>
<dbReference type="InterPro" id="IPR004170">
    <property type="entry name" value="WWE_dom"/>
</dbReference>
<accession>A0A0M0J8H2</accession>
<name>A0A0M0J8H2_9EUKA</name>
<dbReference type="CDD" id="cd14273">
    <property type="entry name" value="UBA_TAP-C_like"/>
    <property type="match status" value="1"/>
</dbReference>
<dbReference type="SMART" id="SM00164">
    <property type="entry name" value="TBC"/>
    <property type="match status" value="1"/>
</dbReference>
<dbReference type="InterPro" id="IPR018123">
    <property type="entry name" value="WWE-dom_subgr"/>
</dbReference>
<dbReference type="FunFam" id="1.10.8.270:FF:000016">
    <property type="entry name" value="TBC1 domain family member 2A"/>
    <property type="match status" value="1"/>
</dbReference>
<dbReference type="SMART" id="SM00678">
    <property type="entry name" value="WWE"/>
    <property type="match status" value="1"/>
</dbReference>
<dbReference type="Pfam" id="PF00566">
    <property type="entry name" value="RabGAP-TBC"/>
    <property type="match status" value="1"/>
</dbReference>
<dbReference type="PANTHER" id="PTHR47219">
    <property type="entry name" value="RAB GTPASE-ACTIVATING PROTEIN 1-LIKE"/>
    <property type="match status" value="1"/>
</dbReference>
<dbReference type="Gene3D" id="1.10.8.270">
    <property type="entry name" value="putative rabgap domain of human tbc1 domain family member 14 like domains"/>
    <property type="match status" value="1"/>
</dbReference>
<dbReference type="InterPro" id="IPR037197">
    <property type="entry name" value="WWE_dom_sf"/>
</dbReference>
<dbReference type="InterPro" id="IPR000195">
    <property type="entry name" value="Rab-GAP-TBC_dom"/>
</dbReference>
<dbReference type="Pfam" id="PF02825">
    <property type="entry name" value="WWE"/>
    <property type="match status" value="1"/>
</dbReference>
<evidence type="ECO:0000256" key="1">
    <source>
        <dbReference type="SAM" id="MobiDB-lite"/>
    </source>
</evidence>
<dbReference type="GO" id="GO:0008270">
    <property type="term" value="F:zinc ion binding"/>
    <property type="evidence" value="ECO:0007669"/>
    <property type="project" value="InterPro"/>
</dbReference>
<sequence>MSAAEKAAAQDSVQHIELFKELTSADGATAERLLAASNGNLQQALDFFFEQVPLHGATTAVAAPLPLKDMGMDISLAKEAASMSLDAELAILFCTDEPTAPLSVAAPVLAPLPPPAPAGPPGVWQVWLGKAFRPYEPSVQQTLESALMAGKTVAKINVSGTDYVVSLHEPRKQTSAADATKTRQVRREGGPPPPDLTGGSGAAAGAATPPPPVPPGSSATGEKARSEAPILWAEVICGEMDVGDLPTATPIPVAAVDLPSATAMPISIVKPGAAARAEEAPSPPAKRNVERSSLGSLFGFASRLSTVAKPAAASSSGRPPPAESASGKIDKIELDKIELAKQLHRESNHGQLQLQILSLHVPHDAPPVPTPRVSASPAQPPAEKDGAKYPIGASVFVLRSNGEESRATVQQYVSTKKMYMLDLGKGQLKLANEELMRAADDEPLLPLGRAELGIRVEAIGLSVDTCSAAGTPDSATPDAAWSWRFAHWMWWPVPHVLAPSELKVSLKLVSRANATGRKSAHQREGLRPGDALKTAEEAEAVLGVSELPLAQALASPHEAVLLSIPMAPMGTLLVRATWRPTLHVPEVALPLDAYGFQVPLKHVLAFQRVHLATERHAPSSLFEWNALMRRTRADASFPLEATELTRFGYVPVQHRPHLWMCLSGARDLMLASSLPYRELVRLAESGEAPIGPGTMKQITKDLPRTFPQHSSYEIPTGLGEALKRVLVTYASYNPSVGYCQSMNFIVAVFLLVADEEGAFWLLVALCRTVVADYHTRDLSGLRIDTAAFSTLVAQALPDLNAHFVKLEVPLEILASQWWLSLYANVLPTPTLLRMWDLLLAGGGVDTLVASSLSLLRRFEARLKETEDICGVYAVLTEATSSVWDPDELIYSITAEFPVLCRAFDETRESK</sequence>
<feature type="region of interest" description="Disordered" evidence="1">
    <location>
        <begin position="362"/>
        <end position="386"/>
    </location>
</feature>
<feature type="region of interest" description="Disordered" evidence="1">
    <location>
        <begin position="167"/>
        <end position="225"/>
    </location>
</feature>
<dbReference type="Gene3D" id="1.10.472.80">
    <property type="entry name" value="Ypt/Rab-GAP domain of gyp1p, domain 3"/>
    <property type="match status" value="1"/>
</dbReference>
<dbReference type="Pfam" id="PF14555">
    <property type="entry name" value="UBA_4"/>
    <property type="match status" value="1"/>
</dbReference>
<protein>
    <submittedName>
        <fullName evidence="4">TBC domain-containing protein</fullName>
    </submittedName>
</protein>
<dbReference type="GO" id="GO:0031267">
    <property type="term" value="F:small GTPase binding"/>
    <property type="evidence" value="ECO:0007669"/>
    <property type="project" value="TreeGrafter"/>
</dbReference>
<dbReference type="SUPFAM" id="SSF117839">
    <property type="entry name" value="WWE domain"/>
    <property type="match status" value="1"/>
</dbReference>
<dbReference type="Gene3D" id="3.30.720.50">
    <property type="match status" value="1"/>
</dbReference>
<evidence type="ECO:0000313" key="4">
    <source>
        <dbReference type="EMBL" id="KOO22894.1"/>
    </source>
</evidence>
<feature type="region of interest" description="Disordered" evidence="1">
    <location>
        <begin position="310"/>
        <end position="329"/>
    </location>
</feature>
<comment type="caution">
    <text evidence="4">The sequence shown here is derived from an EMBL/GenBank/DDBJ whole genome shotgun (WGS) entry which is preliminary data.</text>
</comment>
<gene>
    <name evidence="4" type="ORF">Ctob_008196</name>
</gene>
<keyword evidence="5" id="KW-1185">Reference proteome</keyword>
<organism evidence="4 5">
    <name type="scientific">Chrysochromulina tobinii</name>
    <dbReference type="NCBI Taxonomy" id="1460289"/>
    <lineage>
        <taxon>Eukaryota</taxon>
        <taxon>Haptista</taxon>
        <taxon>Haptophyta</taxon>
        <taxon>Prymnesiophyceae</taxon>
        <taxon>Prymnesiales</taxon>
        <taxon>Chrysochromulinaceae</taxon>
        <taxon>Chrysochromulina</taxon>
    </lineage>
</organism>
<feature type="non-terminal residue" evidence="4">
    <location>
        <position position="910"/>
    </location>
</feature>
<evidence type="ECO:0000313" key="5">
    <source>
        <dbReference type="Proteomes" id="UP000037460"/>
    </source>
</evidence>